<dbReference type="AlphaFoldDB" id="A0A9N9KC92"/>
<name>A0A9N9KC92_9GLOM</name>
<feature type="region of interest" description="Disordered" evidence="1">
    <location>
        <begin position="34"/>
        <end position="57"/>
    </location>
</feature>
<sequence>FSTPVNLCKEYLHAKHQEELDQYNRCCQDCAFPSTPIHEPVNTSTSTSELESKTLPPLEPDSTLLVVEQLKQQVETQNQLILQLQQK</sequence>
<reference evidence="2" key="1">
    <citation type="submission" date="2021-06" db="EMBL/GenBank/DDBJ databases">
        <authorList>
            <person name="Kallberg Y."/>
            <person name="Tangrot J."/>
            <person name="Rosling A."/>
        </authorList>
    </citation>
    <scope>NUCLEOTIDE SEQUENCE</scope>
    <source>
        <strain evidence="2">MA453B</strain>
    </source>
</reference>
<organism evidence="2 3">
    <name type="scientific">Dentiscutata erythropus</name>
    <dbReference type="NCBI Taxonomy" id="1348616"/>
    <lineage>
        <taxon>Eukaryota</taxon>
        <taxon>Fungi</taxon>
        <taxon>Fungi incertae sedis</taxon>
        <taxon>Mucoromycota</taxon>
        <taxon>Glomeromycotina</taxon>
        <taxon>Glomeromycetes</taxon>
        <taxon>Diversisporales</taxon>
        <taxon>Gigasporaceae</taxon>
        <taxon>Dentiscutata</taxon>
    </lineage>
</organism>
<dbReference type="EMBL" id="CAJVPY010056323">
    <property type="protein sequence ID" value="CAG8818275.1"/>
    <property type="molecule type" value="Genomic_DNA"/>
</dbReference>
<proteinExistence type="predicted"/>
<accession>A0A9N9KC92</accession>
<evidence type="ECO:0000256" key="1">
    <source>
        <dbReference type="SAM" id="MobiDB-lite"/>
    </source>
</evidence>
<gene>
    <name evidence="2" type="ORF">DERYTH_LOCUS26597</name>
</gene>
<comment type="caution">
    <text evidence="2">The sequence shown here is derived from an EMBL/GenBank/DDBJ whole genome shotgun (WGS) entry which is preliminary data.</text>
</comment>
<evidence type="ECO:0000313" key="3">
    <source>
        <dbReference type="Proteomes" id="UP000789405"/>
    </source>
</evidence>
<protein>
    <submittedName>
        <fullName evidence="2">18705_t:CDS:1</fullName>
    </submittedName>
</protein>
<feature type="non-terminal residue" evidence="2">
    <location>
        <position position="1"/>
    </location>
</feature>
<feature type="non-terminal residue" evidence="2">
    <location>
        <position position="87"/>
    </location>
</feature>
<keyword evidence="3" id="KW-1185">Reference proteome</keyword>
<feature type="compositionally biased region" description="Low complexity" evidence="1">
    <location>
        <begin position="43"/>
        <end position="55"/>
    </location>
</feature>
<evidence type="ECO:0000313" key="2">
    <source>
        <dbReference type="EMBL" id="CAG8818275.1"/>
    </source>
</evidence>
<dbReference type="Proteomes" id="UP000789405">
    <property type="component" value="Unassembled WGS sequence"/>
</dbReference>